<comment type="caution">
    <text evidence="2">The sequence shown here is derived from an EMBL/GenBank/DDBJ whole genome shotgun (WGS) entry which is preliminary data.</text>
</comment>
<evidence type="ECO:0000313" key="2">
    <source>
        <dbReference type="EMBL" id="PTX61524.1"/>
    </source>
</evidence>
<evidence type="ECO:0000256" key="1">
    <source>
        <dbReference type="SAM" id="MobiDB-lite"/>
    </source>
</evidence>
<dbReference type="AlphaFoldDB" id="A0A2T6BZM4"/>
<sequence>MKKTALAIVPLLLGAAIGFFICKEYYCDKPTNCPECPPTSTTEAPAGIISTNQAIALHETYVGEHYTAINNAMGDNFLDTQFVWFEYDRMKQYMQYLEAVQMKNPNNPPISGVRVYFGAYDANNSDYPNQQTVFFTPTIDTKLSEKHSNMKNLPFYIKPTSTNDPLIGKYKIIGRLLIDQYNPEERAFMANNNLGNKDETRETMVQKSGDAKSGDDGTSLSFNLGEVSPPPPRN</sequence>
<dbReference type="EMBL" id="QBKT01000004">
    <property type="protein sequence ID" value="PTX61524.1"/>
    <property type="molecule type" value="Genomic_DNA"/>
</dbReference>
<reference evidence="2 3" key="1">
    <citation type="submission" date="2018-04" db="EMBL/GenBank/DDBJ databases">
        <title>Genomic Encyclopedia of Archaeal and Bacterial Type Strains, Phase II (KMG-II): from individual species to whole genera.</title>
        <authorList>
            <person name="Goeker M."/>
        </authorList>
    </citation>
    <scope>NUCLEOTIDE SEQUENCE [LARGE SCALE GENOMIC DNA]</scope>
    <source>
        <strain evidence="2 3">DSM 25731</strain>
    </source>
</reference>
<protein>
    <submittedName>
        <fullName evidence="2">Uncharacterized protein</fullName>
    </submittedName>
</protein>
<evidence type="ECO:0000313" key="3">
    <source>
        <dbReference type="Proteomes" id="UP000244090"/>
    </source>
</evidence>
<accession>A0A2T6BZM4</accession>
<dbReference type="RefSeq" id="WP_108114756.1">
    <property type="nucleotide sequence ID" value="NZ_QBKT01000004.1"/>
</dbReference>
<organism evidence="2 3">
    <name type="scientific">Kordia periserrulae</name>
    <dbReference type="NCBI Taxonomy" id="701523"/>
    <lineage>
        <taxon>Bacteria</taxon>
        <taxon>Pseudomonadati</taxon>
        <taxon>Bacteroidota</taxon>
        <taxon>Flavobacteriia</taxon>
        <taxon>Flavobacteriales</taxon>
        <taxon>Flavobacteriaceae</taxon>
        <taxon>Kordia</taxon>
    </lineage>
</organism>
<gene>
    <name evidence="2" type="ORF">C8N46_104167</name>
</gene>
<proteinExistence type="predicted"/>
<dbReference type="Proteomes" id="UP000244090">
    <property type="component" value="Unassembled WGS sequence"/>
</dbReference>
<dbReference type="OrthoDB" id="1355945at2"/>
<keyword evidence="3" id="KW-1185">Reference proteome</keyword>
<feature type="region of interest" description="Disordered" evidence="1">
    <location>
        <begin position="192"/>
        <end position="234"/>
    </location>
</feature>
<feature type="compositionally biased region" description="Basic and acidic residues" evidence="1">
    <location>
        <begin position="196"/>
        <end position="215"/>
    </location>
</feature>
<name>A0A2T6BZM4_9FLAO</name>